<sequence>MKRNEILKDLMRQKNLCTADIARLTGIPYTTLKSIFDRGVEKSSYSSVCAICAALDITTDQLELLARQTTNPGKKMRSASLEIQDFSEEELLQLKSYIDYLRFLRTRPCPEEENG</sequence>
<organism evidence="2 3">
    <name type="scientific">Candidatus Eisenbergiella intestinigallinarum</name>
    <dbReference type="NCBI Taxonomy" id="2838549"/>
    <lineage>
        <taxon>Bacteria</taxon>
        <taxon>Bacillati</taxon>
        <taxon>Bacillota</taxon>
        <taxon>Clostridia</taxon>
        <taxon>Lachnospirales</taxon>
        <taxon>Lachnospiraceae</taxon>
        <taxon>Eisenbergiella</taxon>
    </lineage>
</organism>
<dbReference type="Pfam" id="PF13443">
    <property type="entry name" value="HTH_26"/>
    <property type="match status" value="1"/>
</dbReference>
<reference evidence="2" key="2">
    <citation type="submission" date="2021-04" db="EMBL/GenBank/DDBJ databases">
        <authorList>
            <person name="Gilroy R."/>
        </authorList>
    </citation>
    <scope>NUCLEOTIDE SEQUENCE</scope>
    <source>
        <strain evidence="2">ChiBcec1-1630</strain>
    </source>
</reference>
<protein>
    <submittedName>
        <fullName evidence="2">Helix-turn-helix transcriptional regulator</fullName>
    </submittedName>
</protein>
<name>A0A9D2QI69_9FIRM</name>
<dbReference type="Gene3D" id="1.10.260.40">
    <property type="entry name" value="lambda repressor-like DNA-binding domains"/>
    <property type="match status" value="1"/>
</dbReference>
<gene>
    <name evidence="2" type="ORF">H9926_06665</name>
</gene>
<dbReference type="GO" id="GO:0003677">
    <property type="term" value="F:DNA binding"/>
    <property type="evidence" value="ECO:0007669"/>
    <property type="project" value="InterPro"/>
</dbReference>
<evidence type="ECO:0000259" key="1">
    <source>
        <dbReference type="Pfam" id="PF13443"/>
    </source>
</evidence>
<dbReference type="InterPro" id="IPR010982">
    <property type="entry name" value="Lambda_DNA-bd_dom_sf"/>
</dbReference>
<comment type="caution">
    <text evidence="2">The sequence shown here is derived from an EMBL/GenBank/DDBJ whole genome shotgun (WGS) entry which is preliminary data.</text>
</comment>
<dbReference type="InterPro" id="IPR001387">
    <property type="entry name" value="Cro/C1-type_HTH"/>
</dbReference>
<reference evidence="2" key="1">
    <citation type="journal article" date="2021" name="PeerJ">
        <title>Extensive microbial diversity within the chicken gut microbiome revealed by metagenomics and culture.</title>
        <authorList>
            <person name="Gilroy R."/>
            <person name="Ravi A."/>
            <person name="Getino M."/>
            <person name="Pursley I."/>
            <person name="Horton D.L."/>
            <person name="Alikhan N.F."/>
            <person name="Baker D."/>
            <person name="Gharbi K."/>
            <person name="Hall N."/>
            <person name="Watson M."/>
            <person name="Adriaenssens E.M."/>
            <person name="Foster-Nyarko E."/>
            <person name="Jarju S."/>
            <person name="Secka A."/>
            <person name="Antonio M."/>
            <person name="Oren A."/>
            <person name="Chaudhuri R.R."/>
            <person name="La Ragione R."/>
            <person name="Hildebrand F."/>
            <person name="Pallen M.J."/>
        </authorList>
    </citation>
    <scope>NUCLEOTIDE SEQUENCE</scope>
    <source>
        <strain evidence="2">ChiBcec1-1630</strain>
    </source>
</reference>
<dbReference type="Proteomes" id="UP000823922">
    <property type="component" value="Unassembled WGS sequence"/>
</dbReference>
<proteinExistence type="predicted"/>
<dbReference type="AlphaFoldDB" id="A0A9D2QI69"/>
<accession>A0A9D2QI69</accession>
<evidence type="ECO:0000313" key="3">
    <source>
        <dbReference type="Proteomes" id="UP000823922"/>
    </source>
</evidence>
<evidence type="ECO:0000313" key="2">
    <source>
        <dbReference type="EMBL" id="HJC87678.1"/>
    </source>
</evidence>
<dbReference type="SUPFAM" id="SSF47413">
    <property type="entry name" value="lambda repressor-like DNA-binding domains"/>
    <property type="match status" value="1"/>
</dbReference>
<dbReference type="EMBL" id="DWVS01000168">
    <property type="protein sequence ID" value="HJC87678.1"/>
    <property type="molecule type" value="Genomic_DNA"/>
</dbReference>
<feature type="domain" description="HTH cro/C1-type" evidence="1">
    <location>
        <begin position="7"/>
        <end position="62"/>
    </location>
</feature>